<protein>
    <submittedName>
        <fullName evidence="8">B12-binding domain-containing radical SAM protein</fullName>
    </submittedName>
</protein>
<dbReference type="SMART" id="SM00729">
    <property type="entry name" value="Elp3"/>
    <property type="match status" value="1"/>
</dbReference>
<comment type="caution">
    <text evidence="8">The sequence shown here is derived from an EMBL/GenBank/DDBJ whole genome shotgun (WGS) entry which is preliminary data.</text>
</comment>
<organism evidence="8 9">
    <name type="scientific">Sphaerisporangium dianthi</name>
    <dbReference type="NCBI Taxonomy" id="1436120"/>
    <lineage>
        <taxon>Bacteria</taxon>
        <taxon>Bacillati</taxon>
        <taxon>Actinomycetota</taxon>
        <taxon>Actinomycetes</taxon>
        <taxon>Streptosporangiales</taxon>
        <taxon>Streptosporangiaceae</taxon>
        <taxon>Sphaerisporangium</taxon>
    </lineage>
</organism>
<evidence type="ECO:0000313" key="9">
    <source>
        <dbReference type="Proteomes" id="UP001596004"/>
    </source>
</evidence>
<evidence type="ECO:0000313" key="8">
    <source>
        <dbReference type="EMBL" id="MFC4531068.1"/>
    </source>
</evidence>
<dbReference type="PANTHER" id="PTHR43409:SF7">
    <property type="entry name" value="BLL1977 PROTEIN"/>
    <property type="match status" value="1"/>
</dbReference>
<dbReference type="InterPro" id="IPR006158">
    <property type="entry name" value="Cobalamin-bd"/>
</dbReference>
<dbReference type="Gene3D" id="3.80.30.20">
    <property type="entry name" value="tm_1862 like domain"/>
    <property type="match status" value="1"/>
</dbReference>
<keyword evidence="2" id="KW-0949">S-adenosyl-L-methionine</keyword>
<dbReference type="PANTHER" id="PTHR43409">
    <property type="entry name" value="ANAEROBIC MAGNESIUM-PROTOPORPHYRIN IX MONOMETHYL ESTER CYCLASE-RELATED"/>
    <property type="match status" value="1"/>
</dbReference>
<dbReference type="SUPFAM" id="SSF102114">
    <property type="entry name" value="Radical SAM enzymes"/>
    <property type="match status" value="1"/>
</dbReference>
<name>A0ABV9CEZ3_9ACTN</name>
<feature type="domain" description="B12-binding" evidence="6">
    <location>
        <begin position="198"/>
        <end position="292"/>
    </location>
</feature>
<evidence type="ECO:0000256" key="4">
    <source>
        <dbReference type="ARBA" id="ARBA00023004"/>
    </source>
</evidence>
<dbReference type="Proteomes" id="UP001596004">
    <property type="component" value="Unassembled WGS sequence"/>
</dbReference>
<gene>
    <name evidence="8" type="ORF">ACFO60_09870</name>
</gene>
<dbReference type="PROSITE" id="PS51332">
    <property type="entry name" value="B12_BINDING"/>
    <property type="match status" value="1"/>
</dbReference>
<keyword evidence="4" id="KW-0408">Iron</keyword>
<evidence type="ECO:0000259" key="6">
    <source>
        <dbReference type="PROSITE" id="PS51332"/>
    </source>
</evidence>
<reference evidence="9" key="1">
    <citation type="journal article" date="2019" name="Int. J. Syst. Evol. Microbiol.">
        <title>The Global Catalogue of Microorganisms (GCM) 10K type strain sequencing project: providing services to taxonomists for standard genome sequencing and annotation.</title>
        <authorList>
            <consortium name="The Broad Institute Genomics Platform"/>
            <consortium name="The Broad Institute Genome Sequencing Center for Infectious Disease"/>
            <person name="Wu L."/>
            <person name="Ma J."/>
        </authorList>
    </citation>
    <scope>NUCLEOTIDE SEQUENCE [LARGE SCALE GENOMIC DNA]</scope>
    <source>
        <strain evidence="9">CGMCC 4.7132</strain>
    </source>
</reference>
<dbReference type="InterPro" id="IPR023404">
    <property type="entry name" value="rSAM_horseshoe"/>
</dbReference>
<dbReference type="SFLD" id="SFLDG01082">
    <property type="entry name" value="B12-binding_domain_containing"/>
    <property type="match status" value="1"/>
</dbReference>
<accession>A0ABV9CEZ3</accession>
<dbReference type="Pfam" id="PF04055">
    <property type="entry name" value="Radical_SAM"/>
    <property type="match status" value="1"/>
</dbReference>
<dbReference type="InterPro" id="IPR051198">
    <property type="entry name" value="BchE-like"/>
</dbReference>
<proteinExistence type="predicted"/>
<dbReference type="InterPro" id="IPR006638">
    <property type="entry name" value="Elp3/MiaA/NifB-like_rSAM"/>
</dbReference>
<dbReference type="RefSeq" id="WP_380839361.1">
    <property type="nucleotide sequence ID" value="NZ_JBHSFP010000005.1"/>
</dbReference>
<keyword evidence="5" id="KW-0411">Iron-sulfur</keyword>
<evidence type="ECO:0000256" key="5">
    <source>
        <dbReference type="ARBA" id="ARBA00023014"/>
    </source>
</evidence>
<dbReference type="Gene3D" id="3.40.50.280">
    <property type="entry name" value="Cobalamin-binding domain"/>
    <property type="match status" value="1"/>
</dbReference>
<comment type="cofactor">
    <cofactor evidence="1">
        <name>[4Fe-4S] cluster</name>
        <dbReference type="ChEBI" id="CHEBI:49883"/>
    </cofactor>
</comment>
<sequence length="716" mass="79473">MTIFLTESLPIRSRKRRESDLPYLLINPPLTDPTQPYHSIPYLVGAARRAGFSGGRCLDANIDALNHLARPEQVGDLLDRAAQTRKRVEAADEVTRADELAYRAALAAQGLAPDFVGRAVEIFKDGPSFYHYPTYRQAVLAMKRWQELLCLDGAPQSIADFQIRLGGVVNLSCYEDLCDAAVLDALTGPFDPYVQGPFQEVLREREWPLIGFSVSFTGQLPMALRLARQARAACPDAVIVFGGTEVCDHVRFARVPGDYWRLFTDVDLIVPGEGETPFCDILAAVRDGRGLAGIPGVLSREDAPSRPSSINYENMAELPAPAYDVWDWDSYWSPEPVVLYSPTRGCYWNKCTFCDYGLNSDRPTSPSRERPVDRVVEDLQEITQIGRTVYFAVDAMSPRYLRLLCDAMKDLPAPVRWSAELRLERTFPKRDMSRRLRDAGCVAVSFGYESASQRVLDLIDKGVRIAEVPEILAELAKHGIGAQMMGFTGFPSERADEAARTYDFLIEHEELWSIAGIGTFSLTPGSIVAKSPDAFGVEIVPLPPSEDIVRYLPWRDRAEGSARWPGEIDRRPGDDRMRATRRSADDRPFVGGIDTAHTMLYFSAFGRRLTPGGPLDAPRVDLVPITDSTIPFTNIEEFAAFEDLRDQFFLLKRDGGASSASMGPWLGERGKARRGDGWVAVLPSGTAFTLPAAGRLLAPDRLRQVIKLTAQARGDF</sequence>
<evidence type="ECO:0000256" key="2">
    <source>
        <dbReference type="ARBA" id="ARBA00022691"/>
    </source>
</evidence>
<feature type="domain" description="Radical SAM core" evidence="7">
    <location>
        <begin position="332"/>
        <end position="563"/>
    </location>
</feature>
<evidence type="ECO:0000256" key="3">
    <source>
        <dbReference type="ARBA" id="ARBA00022723"/>
    </source>
</evidence>
<dbReference type="EMBL" id="JBHSFP010000005">
    <property type="protein sequence ID" value="MFC4531068.1"/>
    <property type="molecule type" value="Genomic_DNA"/>
</dbReference>
<dbReference type="SFLD" id="SFLDS00029">
    <property type="entry name" value="Radical_SAM"/>
    <property type="match status" value="1"/>
</dbReference>
<dbReference type="InterPro" id="IPR058240">
    <property type="entry name" value="rSAM_sf"/>
</dbReference>
<dbReference type="PROSITE" id="PS51918">
    <property type="entry name" value="RADICAL_SAM"/>
    <property type="match status" value="1"/>
</dbReference>
<dbReference type="InterPro" id="IPR007197">
    <property type="entry name" value="rSAM"/>
</dbReference>
<keyword evidence="9" id="KW-1185">Reference proteome</keyword>
<evidence type="ECO:0000256" key="1">
    <source>
        <dbReference type="ARBA" id="ARBA00001966"/>
    </source>
</evidence>
<evidence type="ECO:0000259" key="7">
    <source>
        <dbReference type="PROSITE" id="PS51918"/>
    </source>
</evidence>
<keyword evidence="3" id="KW-0479">Metal-binding</keyword>